<evidence type="ECO:0000313" key="2">
    <source>
        <dbReference type="Proteomes" id="UP000636811"/>
    </source>
</evidence>
<dbReference type="InterPro" id="IPR058601">
    <property type="entry name" value="Phage_phiTE_015-like"/>
</dbReference>
<evidence type="ECO:0000313" key="1">
    <source>
        <dbReference type="EMBL" id="MBF7978095.1"/>
    </source>
</evidence>
<organism evidence="1 2">
    <name type="scientific">Rahnella laticis</name>
    <dbReference type="NCBI Taxonomy" id="2787622"/>
    <lineage>
        <taxon>Bacteria</taxon>
        <taxon>Pseudomonadati</taxon>
        <taxon>Pseudomonadota</taxon>
        <taxon>Gammaproteobacteria</taxon>
        <taxon>Enterobacterales</taxon>
        <taxon>Yersiniaceae</taxon>
        <taxon>Rahnella</taxon>
    </lineage>
</organism>
<dbReference type="Pfam" id="PF26207">
    <property type="entry name" value="Phage_phiTE_015"/>
    <property type="match status" value="1"/>
</dbReference>
<comment type="caution">
    <text evidence="1">The sequence shown here is derived from an EMBL/GenBank/DDBJ whole genome shotgun (WGS) entry which is preliminary data.</text>
</comment>
<proteinExistence type="predicted"/>
<protein>
    <submittedName>
        <fullName evidence="1">Uncharacterized protein</fullName>
    </submittedName>
</protein>
<keyword evidence="2" id="KW-1185">Reference proteome</keyword>
<name>A0ABS0DZ63_9GAMM</name>
<accession>A0ABS0DZ63</accession>
<gene>
    <name evidence="1" type="ORF">IV433_01575</name>
</gene>
<dbReference type="Proteomes" id="UP000636811">
    <property type="component" value="Unassembled WGS sequence"/>
</dbReference>
<reference evidence="1 2" key="1">
    <citation type="submission" date="2020-11" db="EMBL/GenBank/DDBJ databases">
        <title>Taxonomic investigation of Rahnella strains.</title>
        <authorList>
            <person name="Lee S.D."/>
        </authorList>
    </citation>
    <scope>NUCLEOTIDE SEQUENCE [LARGE SCALE GENOMIC DNA]</scope>
    <source>
        <strain evidence="1 2">SAP-17</strain>
    </source>
</reference>
<sequence length="104" mass="11816">MDTKATFDREAFEKSAAELTGYKPEFILSQRAGDDYEFGSGLNAYWHFWKESRAAIEIEFPEEKPYKHNSYPEARAQDDGFNDALSECSAIITSHGIIIKGKTE</sequence>
<dbReference type="RefSeq" id="WP_195812711.1">
    <property type="nucleotide sequence ID" value="NZ_JADOBI010000001.1"/>
</dbReference>
<dbReference type="EMBL" id="JADOBI010000001">
    <property type="protein sequence ID" value="MBF7978095.1"/>
    <property type="molecule type" value="Genomic_DNA"/>
</dbReference>